<evidence type="ECO:0000313" key="9">
    <source>
        <dbReference type="Proteomes" id="UP001360953"/>
    </source>
</evidence>
<keyword evidence="3 6" id="KW-1133">Transmembrane helix</keyword>
<name>A0ABR1LQV0_9PEZI</name>
<feature type="transmembrane region" description="Helical" evidence="6">
    <location>
        <begin position="161"/>
        <end position="184"/>
    </location>
</feature>
<organism evidence="8 9">
    <name type="scientific">Phyllosticta citribraziliensis</name>
    <dbReference type="NCBI Taxonomy" id="989973"/>
    <lineage>
        <taxon>Eukaryota</taxon>
        <taxon>Fungi</taxon>
        <taxon>Dikarya</taxon>
        <taxon>Ascomycota</taxon>
        <taxon>Pezizomycotina</taxon>
        <taxon>Dothideomycetes</taxon>
        <taxon>Dothideomycetes incertae sedis</taxon>
        <taxon>Botryosphaeriales</taxon>
        <taxon>Phyllostictaceae</taxon>
        <taxon>Phyllosticta</taxon>
    </lineage>
</organism>
<feature type="domain" description="Rhodopsin" evidence="7">
    <location>
        <begin position="3"/>
        <end position="183"/>
    </location>
</feature>
<accession>A0ABR1LQV0</accession>
<dbReference type="EMBL" id="JBBPEH010000006">
    <property type="protein sequence ID" value="KAK7537567.1"/>
    <property type="molecule type" value="Genomic_DNA"/>
</dbReference>
<evidence type="ECO:0000256" key="5">
    <source>
        <dbReference type="ARBA" id="ARBA00038359"/>
    </source>
</evidence>
<comment type="subcellular location">
    <subcellularLocation>
        <location evidence="1">Membrane</location>
        <topology evidence="1">Multi-pass membrane protein</topology>
    </subcellularLocation>
</comment>
<evidence type="ECO:0000256" key="2">
    <source>
        <dbReference type="ARBA" id="ARBA00022692"/>
    </source>
</evidence>
<dbReference type="PANTHER" id="PTHR33048">
    <property type="entry name" value="PTH11-LIKE INTEGRAL MEMBRANE PROTEIN (AFU_ORTHOLOGUE AFUA_5G11245)"/>
    <property type="match status" value="1"/>
</dbReference>
<keyword evidence="4 6" id="KW-0472">Membrane</keyword>
<feature type="transmembrane region" description="Helical" evidence="6">
    <location>
        <begin position="36"/>
        <end position="60"/>
    </location>
</feature>
<sequence length="185" mass="21488">MHWTATFCYILSTSLTKISVFCFYRRVSPSTFSVIFYWVIWASIGFVTCYMTVCEVMLFVNCQPLDAFWKQMYPDYTSYRCFDESTAFLAEAAISVAQDFLACILPMIILWGLKFSGRQHTALGIIFFLGLFVCACGTVRCVLIYQYYHKTYDNTWALYNLWIWTAVEMHVGIGCSCLPSLRLFF</sequence>
<evidence type="ECO:0000256" key="4">
    <source>
        <dbReference type="ARBA" id="ARBA00023136"/>
    </source>
</evidence>
<evidence type="ECO:0000256" key="1">
    <source>
        <dbReference type="ARBA" id="ARBA00004141"/>
    </source>
</evidence>
<dbReference type="PANTHER" id="PTHR33048:SF129">
    <property type="entry name" value="INTEGRAL MEMBRANE PROTEIN-RELATED"/>
    <property type="match status" value="1"/>
</dbReference>
<evidence type="ECO:0000256" key="6">
    <source>
        <dbReference type="SAM" id="Phobius"/>
    </source>
</evidence>
<dbReference type="InterPro" id="IPR049326">
    <property type="entry name" value="Rhodopsin_dom_fungi"/>
</dbReference>
<feature type="transmembrane region" description="Helical" evidence="6">
    <location>
        <begin position="125"/>
        <end position="149"/>
    </location>
</feature>
<dbReference type="GeneID" id="92030055"/>
<reference evidence="8 9" key="1">
    <citation type="submission" date="2024-04" db="EMBL/GenBank/DDBJ databases">
        <title>Phyllosticta paracitricarpa is synonymous to the EU quarantine fungus P. citricarpa based on phylogenomic analyses.</title>
        <authorList>
            <consortium name="Lawrence Berkeley National Laboratory"/>
            <person name="Van ingen-buijs V.A."/>
            <person name="Van westerhoven A.C."/>
            <person name="Haridas S."/>
            <person name="Skiadas P."/>
            <person name="Martin F."/>
            <person name="Groenewald J.Z."/>
            <person name="Crous P.W."/>
            <person name="Seidl M.F."/>
        </authorList>
    </citation>
    <scope>NUCLEOTIDE SEQUENCE [LARGE SCALE GENOMIC DNA]</scope>
    <source>
        <strain evidence="8 9">CPC 17464</strain>
    </source>
</reference>
<feature type="non-terminal residue" evidence="8">
    <location>
        <position position="185"/>
    </location>
</feature>
<evidence type="ECO:0000259" key="7">
    <source>
        <dbReference type="Pfam" id="PF20684"/>
    </source>
</evidence>
<proteinExistence type="inferred from homology"/>
<feature type="transmembrane region" description="Helical" evidence="6">
    <location>
        <begin position="92"/>
        <end position="113"/>
    </location>
</feature>
<comment type="similarity">
    <text evidence="5">Belongs to the SAT4 family.</text>
</comment>
<evidence type="ECO:0000256" key="3">
    <source>
        <dbReference type="ARBA" id="ARBA00022989"/>
    </source>
</evidence>
<comment type="caution">
    <text evidence="8">The sequence shown here is derived from an EMBL/GenBank/DDBJ whole genome shotgun (WGS) entry which is preliminary data.</text>
</comment>
<feature type="transmembrane region" description="Helical" evidence="6">
    <location>
        <begin position="6"/>
        <end position="24"/>
    </location>
</feature>
<gene>
    <name evidence="8" type="ORF">J3D65DRAFT_553816</name>
</gene>
<dbReference type="RefSeq" id="XP_066655718.1">
    <property type="nucleotide sequence ID" value="XM_066797149.1"/>
</dbReference>
<dbReference type="Proteomes" id="UP001360953">
    <property type="component" value="Unassembled WGS sequence"/>
</dbReference>
<keyword evidence="2 6" id="KW-0812">Transmembrane</keyword>
<dbReference type="InterPro" id="IPR052337">
    <property type="entry name" value="SAT4-like"/>
</dbReference>
<dbReference type="Pfam" id="PF20684">
    <property type="entry name" value="Fung_rhodopsin"/>
    <property type="match status" value="1"/>
</dbReference>
<protein>
    <recommendedName>
        <fullName evidence="7">Rhodopsin domain-containing protein</fullName>
    </recommendedName>
</protein>
<keyword evidence="9" id="KW-1185">Reference proteome</keyword>
<evidence type="ECO:0000313" key="8">
    <source>
        <dbReference type="EMBL" id="KAK7537567.1"/>
    </source>
</evidence>